<reference evidence="2" key="1">
    <citation type="submission" date="2019-03" db="EMBL/GenBank/DDBJ databases">
        <authorList>
            <person name="Mank J."/>
            <person name="Almeida P."/>
        </authorList>
    </citation>
    <scope>NUCLEOTIDE SEQUENCE</scope>
    <source>
        <strain evidence="2">78183</strain>
    </source>
</reference>
<accession>A0A6N2MDF8</accession>
<gene>
    <name evidence="2" type="ORF">SVIM_LOCUS337606</name>
</gene>
<sequence>MNLVTLTWKRHQGSWIRVVKRNVWILNLGCFWNFCRSRSRSRSPLPSKRTSKSPKKRSVSRSPRDSRSRSKSLSR</sequence>
<protein>
    <submittedName>
        <fullName evidence="2">Uncharacterized protein</fullName>
    </submittedName>
</protein>
<dbReference type="AlphaFoldDB" id="A0A6N2MDF8"/>
<name>A0A6N2MDF8_SALVM</name>
<feature type="region of interest" description="Disordered" evidence="1">
    <location>
        <begin position="38"/>
        <end position="75"/>
    </location>
</feature>
<evidence type="ECO:0000313" key="2">
    <source>
        <dbReference type="EMBL" id="VFU50590.1"/>
    </source>
</evidence>
<evidence type="ECO:0000256" key="1">
    <source>
        <dbReference type="SAM" id="MobiDB-lite"/>
    </source>
</evidence>
<proteinExistence type="predicted"/>
<feature type="compositionally biased region" description="Basic residues" evidence="1">
    <location>
        <begin position="49"/>
        <end position="59"/>
    </location>
</feature>
<dbReference type="EMBL" id="CAADRP010001730">
    <property type="protein sequence ID" value="VFU50590.1"/>
    <property type="molecule type" value="Genomic_DNA"/>
</dbReference>
<organism evidence="2">
    <name type="scientific">Salix viminalis</name>
    <name type="common">Common osier</name>
    <name type="synonym">Basket willow</name>
    <dbReference type="NCBI Taxonomy" id="40686"/>
    <lineage>
        <taxon>Eukaryota</taxon>
        <taxon>Viridiplantae</taxon>
        <taxon>Streptophyta</taxon>
        <taxon>Embryophyta</taxon>
        <taxon>Tracheophyta</taxon>
        <taxon>Spermatophyta</taxon>
        <taxon>Magnoliopsida</taxon>
        <taxon>eudicotyledons</taxon>
        <taxon>Gunneridae</taxon>
        <taxon>Pentapetalae</taxon>
        <taxon>rosids</taxon>
        <taxon>fabids</taxon>
        <taxon>Malpighiales</taxon>
        <taxon>Salicaceae</taxon>
        <taxon>Saliceae</taxon>
        <taxon>Salix</taxon>
    </lineage>
</organism>